<dbReference type="InterPro" id="IPR013783">
    <property type="entry name" value="Ig-like_fold"/>
</dbReference>
<accession>A0A6S6R3E4</accession>
<dbReference type="Proteomes" id="UP000515561">
    <property type="component" value="Chromosome"/>
</dbReference>
<name>A0A6S6R3E4_9FIRM</name>
<organism evidence="1 2">
    <name type="scientific">Anaerocolumna cellulosilytica</name>
    <dbReference type="NCBI Taxonomy" id="433286"/>
    <lineage>
        <taxon>Bacteria</taxon>
        <taxon>Bacillati</taxon>
        <taxon>Bacillota</taxon>
        <taxon>Clostridia</taxon>
        <taxon>Lachnospirales</taxon>
        <taxon>Lachnospiraceae</taxon>
        <taxon>Anaerocolumna</taxon>
    </lineage>
</organism>
<evidence type="ECO:0000313" key="2">
    <source>
        <dbReference type="Proteomes" id="UP000515561"/>
    </source>
</evidence>
<gene>
    <name evidence="1" type="ORF">acsn021_41850</name>
</gene>
<dbReference type="AlphaFoldDB" id="A0A6S6R3E4"/>
<dbReference type="Gene3D" id="2.60.40.10">
    <property type="entry name" value="Immunoglobulins"/>
    <property type="match status" value="2"/>
</dbReference>
<dbReference type="KEGG" id="acel:acsn021_41850"/>
<dbReference type="RefSeq" id="WP_184091921.1">
    <property type="nucleotide sequence ID" value="NZ_AP023367.1"/>
</dbReference>
<evidence type="ECO:0000313" key="1">
    <source>
        <dbReference type="EMBL" id="BCJ96616.1"/>
    </source>
</evidence>
<dbReference type="EMBL" id="AP023367">
    <property type="protein sequence ID" value="BCJ96616.1"/>
    <property type="molecule type" value="Genomic_DNA"/>
</dbReference>
<keyword evidence="2" id="KW-1185">Reference proteome</keyword>
<protein>
    <submittedName>
        <fullName evidence="1">Uncharacterized protein</fullName>
    </submittedName>
</protein>
<proteinExistence type="predicted"/>
<reference evidence="1 2" key="1">
    <citation type="journal article" date="2016" name="Int. J. Syst. Evol. Microbiol.">
        <title>Descriptions of Anaerotaenia torta gen. nov., sp. nov. and Anaerocolumna cellulosilytica gen. nov., sp. nov. isolated from a methanogenic reactor of cattle waste.</title>
        <authorList>
            <person name="Uek A."/>
            <person name="Ohtaki Y."/>
            <person name="Kaku N."/>
            <person name="Ueki K."/>
        </authorList>
    </citation>
    <scope>NUCLEOTIDE SEQUENCE [LARGE SCALE GENOMIC DNA]</scope>
    <source>
        <strain evidence="1 2">SN021</strain>
    </source>
</reference>
<sequence length="195" mass="21820">MRKFILLASIFTVILTGIFILLSVSEDRMGPVIEVISSDVVYCEGKDPQELLKSVTAIDDRDGDVTNAVIIEDILPMIDNITAKVTYVAKDKSNNISKKEILIPYEARQTEEEEVPPKITLSTNQILLPIGTSFEPASLISEILDRGQSRKELISNLTIVGEYDIDTPGNYVLLLYVTDLRGIESNKEYVWIEVK</sequence>